<dbReference type="EC" id="6.3.4.15" evidence="5"/>
<dbReference type="Proteomes" id="UP000095706">
    <property type="component" value="Unassembled WGS sequence"/>
</dbReference>
<dbReference type="PANTHER" id="PTHR12835:SF5">
    <property type="entry name" value="BIOTIN--PROTEIN LIGASE"/>
    <property type="match status" value="1"/>
</dbReference>
<comment type="catalytic activity">
    <reaction evidence="5">
        <text>biotin + L-lysyl-[protein] + ATP = N(6)-biotinyl-L-lysyl-[protein] + AMP + diphosphate + H(+)</text>
        <dbReference type="Rhea" id="RHEA:11756"/>
        <dbReference type="Rhea" id="RHEA-COMP:9752"/>
        <dbReference type="Rhea" id="RHEA-COMP:10505"/>
        <dbReference type="ChEBI" id="CHEBI:15378"/>
        <dbReference type="ChEBI" id="CHEBI:29969"/>
        <dbReference type="ChEBI" id="CHEBI:30616"/>
        <dbReference type="ChEBI" id="CHEBI:33019"/>
        <dbReference type="ChEBI" id="CHEBI:57586"/>
        <dbReference type="ChEBI" id="CHEBI:83144"/>
        <dbReference type="ChEBI" id="CHEBI:456215"/>
        <dbReference type="EC" id="6.3.4.15"/>
    </reaction>
</comment>
<proteinExistence type="inferred from homology"/>
<dbReference type="GO" id="GO:0003677">
    <property type="term" value="F:DNA binding"/>
    <property type="evidence" value="ECO:0007669"/>
    <property type="project" value="UniProtKB-UniRule"/>
</dbReference>
<dbReference type="GO" id="GO:0004077">
    <property type="term" value="F:biotin--[biotin carboxyl-carrier protein] ligase activity"/>
    <property type="evidence" value="ECO:0007669"/>
    <property type="project" value="UniProtKB-UniRule"/>
</dbReference>
<evidence type="ECO:0000256" key="1">
    <source>
        <dbReference type="ARBA" id="ARBA00022598"/>
    </source>
</evidence>
<dbReference type="Proteomes" id="UP000095709">
    <property type="component" value="Unassembled WGS sequence"/>
</dbReference>
<dbReference type="RefSeq" id="WP_055220867.1">
    <property type="nucleotide sequence ID" value="NZ_CAXSRP010000014.1"/>
</dbReference>
<dbReference type="Pfam" id="PF02237">
    <property type="entry name" value="BPL_C"/>
    <property type="match status" value="1"/>
</dbReference>
<dbReference type="GO" id="GO:0005524">
    <property type="term" value="F:ATP binding"/>
    <property type="evidence" value="ECO:0007669"/>
    <property type="project" value="UniProtKB-UniRule"/>
</dbReference>
<dbReference type="HAMAP" id="MF_00978">
    <property type="entry name" value="Bifunct_BirA"/>
    <property type="match status" value="1"/>
</dbReference>
<dbReference type="InterPro" id="IPR004143">
    <property type="entry name" value="BPL_LPL_catalytic"/>
</dbReference>
<dbReference type="Gene3D" id="2.30.30.100">
    <property type="match status" value="1"/>
</dbReference>
<dbReference type="GO" id="GO:0005737">
    <property type="term" value="C:cytoplasm"/>
    <property type="evidence" value="ECO:0007669"/>
    <property type="project" value="TreeGrafter"/>
</dbReference>
<dbReference type="Gene3D" id="1.10.10.10">
    <property type="entry name" value="Winged helix-like DNA-binding domain superfamily/Winged helix DNA-binding domain"/>
    <property type="match status" value="1"/>
</dbReference>
<dbReference type="InterPro" id="IPR036390">
    <property type="entry name" value="WH_DNA-bd_sf"/>
</dbReference>
<dbReference type="PANTHER" id="PTHR12835">
    <property type="entry name" value="BIOTIN PROTEIN LIGASE"/>
    <property type="match status" value="1"/>
</dbReference>
<feature type="binding site" evidence="5">
    <location>
        <position position="117"/>
    </location>
    <ligand>
        <name>biotin</name>
        <dbReference type="ChEBI" id="CHEBI:57586"/>
    </ligand>
</feature>
<evidence type="ECO:0000313" key="9">
    <source>
        <dbReference type="EMBL" id="CUP68272.1"/>
    </source>
</evidence>
<gene>
    <name evidence="5 9" type="primary">birA</name>
    <name evidence="8" type="ORF">ERS852406_00044</name>
    <name evidence="9" type="ORF">ERS852498_02546</name>
    <name evidence="10" type="ORF">G5B05_04920</name>
</gene>
<name>A0A174T5H8_9FIRM</name>
<protein>
    <recommendedName>
        <fullName evidence="5">Bifunctional ligase/repressor BirA</fullName>
    </recommendedName>
    <alternativeName>
        <fullName evidence="5">Biotin--[acetyl-CoA-carboxylase] ligase</fullName>
        <ecNumber evidence="5">6.3.4.15</ecNumber>
    </alternativeName>
    <alternativeName>
        <fullName evidence="5">Biotin--protein ligase</fullName>
    </alternativeName>
    <alternativeName>
        <fullName evidence="5">Biotin-[acetyl-CoA carboxylase] synthetase</fullName>
    </alternativeName>
</protein>
<dbReference type="Pfam" id="PF08279">
    <property type="entry name" value="HTH_11"/>
    <property type="match status" value="1"/>
</dbReference>
<comment type="similarity">
    <text evidence="5">Belongs to the biotin--protein ligase family.</text>
</comment>
<organism evidence="9 12">
    <name type="scientific">Fusicatenibacter saccharivorans</name>
    <dbReference type="NCBI Taxonomy" id="1150298"/>
    <lineage>
        <taxon>Bacteria</taxon>
        <taxon>Bacillati</taxon>
        <taxon>Bacillota</taxon>
        <taxon>Clostridia</taxon>
        <taxon>Lachnospirales</taxon>
        <taxon>Lachnospiraceae</taxon>
        <taxon>Fusicatenibacter</taxon>
    </lineage>
</organism>
<evidence type="ECO:0000259" key="7">
    <source>
        <dbReference type="PROSITE" id="PS51733"/>
    </source>
</evidence>
<dbReference type="EMBL" id="CYYV01000001">
    <property type="protein sequence ID" value="CUN35356.1"/>
    <property type="molecule type" value="Genomic_DNA"/>
</dbReference>
<dbReference type="InterPro" id="IPR036388">
    <property type="entry name" value="WH-like_DNA-bd_sf"/>
</dbReference>
<dbReference type="InterPro" id="IPR045864">
    <property type="entry name" value="aa-tRNA-synth_II/BPL/LPL"/>
</dbReference>
<dbReference type="OrthoDB" id="9807064at2"/>
<comment type="function">
    <text evidence="5">Acts both as a biotin--[acetyl-CoA-carboxylase] ligase and a repressor.</text>
</comment>
<dbReference type="GO" id="GO:0016740">
    <property type="term" value="F:transferase activity"/>
    <property type="evidence" value="ECO:0007669"/>
    <property type="project" value="UniProtKB-ARBA"/>
</dbReference>
<dbReference type="GO" id="GO:0009249">
    <property type="term" value="P:protein lipoylation"/>
    <property type="evidence" value="ECO:0007669"/>
    <property type="project" value="UniProtKB-ARBA"/>
</dbReference>
<keyword evidence="5" id="KW-0238">DNA-binding</keyword>
<dbReference type="InterPro" id="IPR008988">
    <property type="entry name" value="Transcriptional_repressor_C"/>
</dbReference>
<keyword evidence="5" id="KW-0678">Repressor</keyword>
<accession>A0A174T5H8</accession>
<dbReference type="InterPro" id="IPR003142">
    <property type="entry name" value="BPL_C"/>
</dbReference>
<evidence type="ECO:0000256" key="6">
    <source>
        <dbReference type="SAM" id="MobiDB-lite"/>
    </source>
</evidence>
<dbReference type="CDD" id="cd16442">
    <property type="entry name" value="BPL"/>
    <property type="match status" value="1"/>
</dbReference>
<keyword evidence="3 5" id="KW-0067">ATP-binding</keyword>
<dbReference type="PROSITE" id="PS51733">
    <property type="entry name" value="BPL_LPL_CATALYTIC"/>
    <property type="match status" value="1"/>
</dbReference>
<evidence type="ECO:0000313" key="12">
    <source>
        <dbReference type="Proteomes" id="UP000095709"/>
    </source>
</evidence>
<dbReference type="EMBL" id="CZAL01000014">
    <property type="protein sequence ID" value="CUP68272.1"/>
    <property type="molecule type" value="Genomic_DNA"/>
</dbReference>
<keyword evidence="5" id="KW-0804">Transcription</keyword>
<dbReference type="Pfam" id="PF03099">
    <property type="entry name" value="BPL_LplA_LipB"/>
    <property type="match status" value="1"/>
</dbReference>
<feature type="compositionally biased region" description="Polar residues" evidence="6">
    <location>
        <begin position="109"/>
        <end position="119"/>
    </location>
</feature>
<dbReference type="STRING" id="1150298.ERS852406_00044"/>
<feature type="binding site" evidence="5">
    <location>
        <position position="188"/>
    </location>
    <ligand>
        <name>biotin</name>
        <dbReference type="ChEBI" id="CHEBI:57586"/>
    </ligand>
</feature>
<keyword evidence="13" id="KW-1185">Reference proteome</keyword>
<evidence type="ECO:0000313" key="11">
    <source>
        <dbReference type="Proteomes" id="UP000095706"/>
    </source>
</evidence>
<reference evidence="10" key="3">
    <citation type="submission" date="2020-02" db="EMBL/GenBank/DDBJ databases">
        <authorList>
            <person name="Littmann E."/>
            <person name="Sorbara M."/>
        </authorList>
    </citation>
    <scope>NUCLEOTIDE SEQUENCE</scope>
    <source>
        <strain evidence="10">MSK.14.54</strain>
    </source>
</reference>
<dbReference type="EMBL" id="JAAITQ010000006">
    <property type="protein sequence ID" value="NSE15761.1"/>
    <property type="molecule type" value="Genomic_DNA"/>
</dbReference>
<dbReference type="AlphaFoldDB" id="A0A174T5H8"/>
<dbReference type="NCBIfam" id="TIGR00121">
    <property type="entry name" value="birA_ligase"/>
    <property type="match status" value="1"/>
</dbReference>
<sequence length="330" mass="36448">MLENKRAETLRLLRESGENVSGQDLCEHFGISRTAVWKIMNQLKEEGYEIEAVQNKGYRLLNEPDLMTKDELESRTHTKYVGQTVYYSHEVDSTNTWAKRLAEEGAPNGTLTTAETQTAGKGRRGRVWKSPEGTSVSMSLLLYPDLEPAKAPMLTIVMGLAVVQGVQRALGVDTRIKWPNDAVLNGKKLCGILTEMSAQIDYINYVVIGTGINVNQTEFPEEIAEIATSLAIEMGHPVNRAKIVAAVLEAFEENYEKFLEAGDLSALQEAYEAVLANKDQPVRVLDPKEPFEGVALGITSTGELRVRKEDGTIAEVHSGEVSVRGLYSYV</sequence>
<evidence type="ECO:0000313" key="10">
    <source>
        <dbReference type="EMBL" id="NSE15761.1"/>
    </source>
</evidence>
<keyword evidence="1 5" id="KW-0436">Ligase</keyword>
<dbReference type="SUPFAM" id="SSF50037">
    <property type="entry name" value="C-terminal domain of transcriptional repressors"/>
    <property type="match status" value="1"/>
</dbReference>
<feature type="region of interest" description="Disordered" evidence="6">
    <location>
        <begin position="105"/>
        <end position="130"/>
    </location>
</feature>
<evidence type="ECO:0000256" key="5">
    <source>
        <dbReference type="HAMAP-Rule" id="MF_00978"/>
    </source>
</evidence>
<feature type="domain" description="BPL/LPL catalytic" evidence="7">
    <location>
        <begin position="66"/>
        <end position="259"/>
    </location>
</feature>
<keyword evidence="2 5" id="KW-0547">Nucleotide-binding</keyword>
<dbReference type="SUPFAM" id="SSF46785">
    <property type="entry name" value="Winged helix' DNA-binding domain"/>
    <property type="match status" value="1"/>
</dbReference>
<dbReference type="Gene3D" id="3.30.930.10">
    <property type="entry name" value="Bira Bifunctional Protein, Domain 2"/>
    <property type="match status" value="1"/>
</dbReference>
<feature type="DNA-binding region" description="H-T-H motif" evidence="5">
    <location>
        <begin position="22"/>
        <end position="41"/>
    </location>
</feature>
<keyword evidence="5" id="KW-0805">Transcription regulation</keyword>
<comment type="caution">
    <text evidence="5">Lacks conserved residue(s) required for the propagation of feature annotation.</text>
</comment>
<dbReference type="GeneID" id="79854889"/>
<keyword evidence="4 5" id="KW-0092">Biotin</keyword>
<evidence type="ECO:0000256" key="2">
    <source>
        <dbReference type="ARBA" id="ARBA00022741"/>
    </source>
</evidence>
<dbReference type="InterPro" id="IPR013196">
    <property type="entry name" value="HTH_11"/>
</dbReference>
<dbReference type="SUPFAM" id="SSF55681">
    <property type="entry name" value="Class II aaRS and biotin synthetases"/>
    <property type="match status" value="1"/>
</dbReference>
<dbReference type="GO" id="GO:0006355">
    <property type="term" value="P:regulation of DNA-templated transcription"/>
    <property type="evidence" value="ECO:0007669"/>
    <property type="project" value="UniProtKB-UniRule"/>
</dbReference>
<reference evidence="11 12" key="1">
    <citation type="submission" date="2015-09" db="EMBL/GenBank/DDBJ databases">
        <authorList>
            <consortium name="Pathogen Informatics"/>
        </authorList>
    </citation>
    <scope>NUCLEOTIDE SEQUENCE [LARGE SCALE GENOMIC DNA]</scope>
    <source>
        <strain evidence="8 11">2789STDY5608849</strain>
        <strain evidence="9 12">2789STDY5834885</strain>
    </source>
</reference>
<evidence type="ECO:0000256" key="3">
    <source>
        <dbReference type="ARBA" id="ARBA00022840"/>
    </source>
</evidence>
<evidence type="ECO:0000313" key="13">
    <source>
        <dbReference type="Proteomes" id="UP000768180"/>
    </source>
</evidence>
<dbReference type="Proteomes" id="UP000768180">
    <property type="component" value="Unassembled WGS sequence"/>
</dbReference>
<evidence type="ECO:0000313" key="8">
    <source>
        <dbReference type="EMBL" id="CUN35356.1"/>
    </source>
</evidence>
<feature type="binding site" evidence="5">
    <location>
        <begin position="93"/>
        <end position="95"/>
    </location>
    <ligand>
        <name>biotin</name>
        <dbReference type="ChEBI" id="CHEBI:57586"/>
    </ligand>
</feature>
<dbReference type="InterPro" id="IPR030855">
    <property type="entry name" value="Bifunct_BirA"/>
</dbReference>
<reference evidence="10 13" key="2">
    <citation type="journal article" date="2020" name="Cell Host Microbe">
        <title>Functional and Genomic Variation between Human-Derived Isolates of Lachnospiraceae Reveals Inter- and Intra-Species Diversity.</title>
        <authorList>
            <person name="Sorbara M.T."/>
            <person name="Littmann E.R."/>
            <person name="Fontana E."/>
            <person name="Moody T.U."/>
            <person name="Kohout C.E."/>
            <person name="Gjonbalaj M."/>
            <person name="Eaton V."/>
            <person name="Seok R."/>
            <person name="Leiner I.M."/>
            <person name="Pamer E.G."/>
        </authorList>
    </citation>
    <scope>NUCLEOTIDE SEQUENCE [LARGE SCALE GENOMIC DNA]</scope>
    <source>
        <strain evidence="10 13">MSK.14.54</strain>
    </source>
</reference>
<dbReference type="InterPro" id="IPR004408">
    <property type="entry name" value="Biotin_CoA_COase_ligase"/>
</dbReference>
<evidence type="ECO:0000256" key="4">
    <source>
        <dbReference type="ARBA" id="ARBA00023267"/>
    </source>
</evidence>